<name>A0ABP8GWH5_9BACT</name>
<dbReference type="Pfam" id="PF05658">
    <property type="entry name" value="YadA_head"/>
    <property type="match status" value="1"/>
</dbReference>
<dbReference type="RefSeq" id="WP_345255778.1">
    <property type="nucleotide sequence ID" value="NZ_BAABGY010000007.1"/>
</dbReference>
<feature type="chain" id="PRO_5045043821" description="Trimeric autotransporter adhesin YadA-like head domain-containing protein" evidence="1">
    <location>
        <begin position="23"/>
        <end position="423"/>
    </location>
</feature>
<gene>
    <name evidence="3" type="ORF">GCM10023184_22160</name>
</gene>
<feature type="domain" description="Trimeric autotransporter adhesin YadA-like head" evidence="2">
    <location>
        <begin position="186"/>
        <end position="208"/>
    </location>
</feature>
<organism evidence="3 4">
    <name type="scientific">Flaviaesturariibacter amylovorans</name>
    <dbReference type="NCBI Taxonomy" id="1084520"/>
    <lineage>
        <taxon>Bacteria</taxon>
        <taxon>Pseudomonadati</taxon>
        <taxon>Bacteroidota</taxon>
        <taxon>Chitinophagia</taxon>
        <taxon>Chitinophagales</taxon>
        <taxon>Chitinophagaceae</taxon>
        <taxon>Flaviaestuariibacter</taxon>
    </lineage>
</organism>
<dbReference type="InterPro" id="IPR008640">
    <property type="entry name" value="Adhesin_Head_dom"/>
</dbReference>
<dbReference type="InterPro" id="IPR011049">
    <property type="entry name" value="Serralysin-like_metalloprot_C"/>
</dbReference>
<sequence>MSHLLRTGALCALFFISAGLRAQVGINSASPDASAELDVKSTTRGFLAPRMTGAQMTAIASPAAGLAVYNTDSASYCLYNGSAWLKVQLSNANSWTASGSNIYSNNAGNVGVGTTSPDSRLSVSGGNFLVTGTIGGGPEIEKTGAGTRLYFAPTKGAFRAGHVENESWDPANNGEYSFAGGYNTIASGKSSTAFGQFSVASGENSFAISNGTASSSSSIALGGTASGANSVATNAATAAALFSFAGNFSTASGPFSAAFGRQNTAASYSEFAVGIYGSTYTALSQSGHNAADRAFNVGVGSNATARADGLTVLKSGYTGLGNATPLSTLDVNGSMGAKVKTGQVAGTNHPDGTGSFWFYSSGTGSITLPTTSCTNRMYTIVNQTGGSRTITSYKDLSGTTQTTVANGASISLVFDGSNWLQYQ</sequence>
<evidence type="ECO:0000259" key="2">
    <source>
        <dbReference type="Pfam" id="PF05658"/>
    </source>
</evidence>
<proteinExistence type="predicted"/>
<keyword evidence="1" id="KW-0732">Signal</keyword>
<dbReference type="EMBL" id="BAABGY010000007">
    <property type="protein sequence ID" value="GAA4330802.1"/>
    <property type="molecule type" value="Genomic_DNA"/>
</dbReference>
<protein>
    <recommendedName>
        <fullName evidence="2">Trimeric autotransporter adhesin YadA-like head domain-containing protein</fullName>
    </recommendedName>
</protein>
<evidence type="ECO:0000256" key="1">
    <source>
        <dbReference type="SAM" id="SignalP"/>
    </source>
</evidence>
<feature type="signal peptide" evidence="1">
    <location>
        <begin position="1"/>
        <end position="22"/>
    </location>
</feature>
<evidence type="ECO:0000313" key="4">
    <source>
        <dbReference type="Proteomes" id="UP001501725"/>
    </source>
</evidence>
<dbReference type="Gene3D" id="2.150.10.10">
    <property type="entry name" value="Serralysin-like metalloprotease, C-terminal"/>
    <property type="match status" value="1"/>
</dbReference>
<reference evidence="4" key="1">
    <citation type="journal article" date="2019" name="Int. J. Syst. Evol. Microbiol.">
        <title>The Global Catalogue of Microorganisms (GCM) 10K type strain sequencing project: providing services to taxonomists for standard genome sequencing and annotation.</title>
        <authorList>
            <consortium name="The Broad Institute Genomics Platform"/>
            <consortium name="The Broad Institute Genome Sequencing Center for Infectious Disease"/>
            <person name="Wu L."/>
            <person name="Ma J."/>
        </authorList>
    </citation>
    <scope>NUCLEOTIDE SEQUENCE [LARGE SCALE GENOMIC DNA]</scope>
    <source>
        <strain evidence="4">JCM 17919</strain>
    </source>
</reference>
<dbReference type="Proteomes" id="UP001501725">
    <property type="component" value="Unassembled WGS sequence"/>
</dbReference>
<evidence type="ECO:0000313" key="3">
    <source>
        <dbReference type="EMBL" id="GAA4330802.1"/>
    </source>
</evidence>
<accession>A0ABP8GWH5</accession>
<comment type="caution">
    <text evidence="3">The sequence shown here is derived from an EMBL/GenBank/DDBJ whole genome shotgun (WGS) entry which is preliminary data.</text>
</comment>
<keyword evidence="4" id="KW-1185">Reference proteome</keyword>